<feature type="transmembrane region" description="Helical" evidence="1">
    <location>
        <begin position="132"/>
        <end position="149"/>
    </location>
</feature>
<dbReference type="EMBL" id="MGGI01000018">
    <property type="protein sequence ID" value="OGM25926.1"/>
    <property type="molecule type" value="Genomic_DNA"/>
</dbReference>
<feature type="transmembrane region" description="Helical" evidence="1">
    <location>
        <begin position="279"/>
        <end position="301"/>
    </location>
</feature>
<proteinExistence type="predicted"/>
<feature type="transmembrane region" description="Helical" evidence="1">
    <location>
        <begin position="94"/>
        <end position="120"/>
    </location>
</feature>
<feature type="transmembrane region" description="Helical" evidence="1">
    <location>
        <begin position="229"/>
        <end position="246"/>
    </location>
</feature>
<reference evidence="2 3" key="1">
    <citation type="journal article" date="2016" name="Nat. Commun.">
        <title>Thousands of microbial genomes shed light on interconnected biogeochemical processes in an aquifer system.</title>
        <authorList>
            <person name="Anantharaman K."/>
            <person name="Brown C.T."/>
            <person name="Hug L.A."/>
            <person name="Sharon I."/>
            <person name="Castelle C.J."/>
            <person name="Probst A.J."/>
            <person name="Thomas B.C."/>
            <person name="Singh A."/>
            <person name="Wilkins M.J."/>
            <person name="Karaoz U."/>
            <person name="Brodie E.L."/>
            <person name="Williams K.H."/>
            <person name="Hubbard S.S."/>
            <person name="Banfield J.F."/>
        </authorList>
    </citation>
    <scope>NUCLEOTIDE SEQUENCE [LARGE SCALE GENOMIC DNA]</scope>
</reference>
<evidence type="ECO:0000313" key="3">
    <source>
        <dbReference type="Proteomes" id="UP000178851"/>
    </source>
</evidence>
<keyword evidence="1" id="KW-0472">Membrane</keyword>
<organism evidence="2 3">
    <name type="scientific">Candidatus Woesebacteria bacterium RIFCSPHIGHO2_01_FULL_39_28</name>
    <dbReference type="NCBI Taxonomy" id="1802496"/>
    <lineage>
        <taxon>Bacteria</taxon>
        <taxon>Candidatus Woeseibacteriota</taxon>
    </lineage>
</organism>
<evidence type="ECO:0000256" key="1">
    <source>
        <dbReference type="SAM" id="Phobius"/>
    </source>
</evidence>
<comment type="caution">
    <text evidence="2">The sequence shown here is derived from an EMBL/GenBank/DDBJ whole genome shotgun (WGS) entry which is preliminary data.</text>
</comment>
<feature type="transmembrane region" description="Helical" evidence="1">
    <location>
        <begin position="331"/>
        <end position="348"/>
    </location>
</feature>
<accession>A0A1F7YF17</accession>
<feature type="transmembrane region" description="Helical" evidence="1">
    <location>
        <begin position="308"/>
        <end position="325"/>
    </location>
</feature>
<dbReference type="AlphaFoldDB" id="A0A1F7YF17"/>
<keyword evidence="1" id="KW-1133">Transmembrane helix</keyword>
<feature type="transmembrane region" description="Helical" evidence="1">
    <location>
        <begin position="355"/>
        <end position="372"/>
    </location>
</feature>
<evidence type="ECO:0000313" key="2">
    <source>
        <dbReference type="EMBL" id="OGM25926.1"/>
    </source>
</evidence>
<sequence length="385" mass="44301">MKVKFKDFLPILFFSLIPTLLIWLPFYLRLKTVWTIPISQNGMATIVANYDGPLFLVVAKTFYDPAAITQNFSFPLPVSYYPAHFPLFPAMIKLFSLITGFPYAMLTVTLLSSFLALYFFNKFIRDYTEKNNSLWLTFLFAIFPARWLIVRSVGSAEPMFLASTIASIYYFKKEKYLKAGIWGIMAQLTKSAGIILFVSYLAAIIFPKLSKAATQPFGKWIKSLELKKIFPILLIPLSLLGLFIFYKTNVGDFLAYFHSGDNIHLFFPPFQIFNYSQPWVGTFWLEEVIFVYLFGILGVLTLAKNKDVIFWFTAIFFISTIFVSHRDIIRYSLPIVPFLIAAFSEALIKKEFKIAIGLLIIPIYLFSLAYISQNVMPISDWSPFL</sequence>
<feature type="transmembrane region" description="Helical" evidence="1">
    <location>
        <begin position="7"/>
        <end position="28"/>
    </location>
</feature>
<name>A0A1F7YF17_9BACT</name>
<keyword evidence="1" id="KW-0812">Transmembrane</keyword>
<evidence type="ECO:0008006" key="4">
    <source>
        <dbReference type="Google" id="ProtNLM"/>
    </source>
</evidence>
<gene>
    <name evidence="2" type="ORF">A2627_02260</name>
</gene>
<protein>
    <recommendedName>
        <fullName evidence="4">Glycosyltransferase RgtA/B/C/D-like domain-containing protein</fullName>
    </recommendedName>
</protein>
<dbReference type="Proteomes" id="UP000178851">
    <property type="component" value="Unassembled WGS sequence"/>
</dbReference>